<reference evidence="1 2" key="1">
    <citation type="submission" date="2022-06" db="EMBL/GenBank/DDBJ databases">
        <title>Genomic Encyclopedia of Archaeal and Bacterial Type Strains, Phase II (KMG-II): from individual species to whole genera.</title>
        <authorList>
            <person name="Goeker M."/>
        </authorList>
    </citation>
    <scope>NUCLEOTIDE SEQUENCE [LARGE SCALE GENOMIC DNA]</scope>
    <source>
        <strain evidence="1 2">DSM 44255</strain>
    </source>
</reference>
<name>A0ABT1I953_9PSEU</name>
<keyword evidence="2" id="KW-1185">Reference proteome</keyword>
<evidence type="ECO:0000313" key="1">
    <source>
        <dbReference type="EMBL" id="MCP2269155.1"/>
    </source>
</evidence>
<dbReference type="Proteomes" id="UP001205185">
    <property type="component" value="Unassembled WGS sequence"/>
</dbReference>
<evidence type="ECO:0000313" key="2">
    <source>
        <dbReference type="Proteomes" id="UP001205185"/>
    </source>
</evidence>
<protein>
    <recommendedName>
        <fullName evidence="3">Immunity protein 50 of polymorphic toxin system</fullName>
    </recommendedName>
</protein>
<proteinExistence type="predicted"/>
<dbReference type="EMBL" id="JAMTCO010000004">
    <property type="protein sequence ID" value="MCP2269155.1"/>
    <property type="molecule type" value="Genomic_DNA"/>
</dbReference>
<evidence type="ECO:0008006" key="3">
    <source>
        <dbReference type="Google" id="ProtNLM"/>
    </source>
</evidence>
<sequence>MPIQYLLSSANTRGFGVIKLLGTAFCDAATAVYDHSILMDVSWEPGFAGMPLYLCVSGSEGGELELKVDPRTGALLRFIVIISPPETVELAVPRAATSLSQTVTVDRSLWEPVRNDYDPSVAYLEEPLSLNRSGDWVEVAFSNNPTAHHVWADQVRVGITPDHTLATIGATCAPAPEVVFLT</sequence>
<comment type="caution">
    <text evidence="1">The sequence shown here is derived from an EMBL/GenBank/DDBJ whole genome shotgun (WGS) entry which is preliminary data.</text>
</comment>
<gene>
    <name evidence="1" type="ORF">LV75_001643</name>
</gene>
<organism evidence="1 2">
    <name type="scientific">Actinokineospora diospyrosa</name>
    <dbReference type="NCBI Taxonomy" id="103728"/>
    <lineage>
        <taxon>Bacteria</taxon>
        <taxon>Bacillati</taxon>
        <taxon>Actinomycetota</taxon>
        <taxon>Actinomycetes</taxon>
        <taxon>Pseudonocardiales</taxon>
        <taxon>Pseudonocardiaceae</taxon>
        <taxon>Actinokineospora</taxon>
    </lineage>
</organism>
<accession>A0ABT1I953</accession>